<evidence type="ECO:0000256" key="3">
    <source>
        <dbReference type="ARBA" id="ARBA00022771"/>
    </source>
</evidence>
<sequence>MKCSDSGGGDVDSLGPYSKLGSANTGEDPGKVVKLLLMPPLVMAKCQENSCKMDNKGANSERKRKASSEICTENPSILQPITDKNNRNKFSNKINSEYECQICNFKTPYKTIRDRHAGLHLDGMLYKCLLCGLRADTSEKLREHMLSVHTSSVKRYRCDMCTYKACSELSVIKHKSLVHQTVHHETTDLLLRQECLWRPVVSADGERTYPCKLCDFIGTRSTYLLNHMSVHRERKHPCSY</sequence>
<keyword evidence="1" id="KW-0479">Metal-binding</keyword>
<dbReference type="Gene3D" id="3.30.160.60">
    <property type="entry name" value="Classic Zinc Finger"/>
    <property type="match status" value="2"/>
</dbReference>
<dbReference type="SUPFAM" id="SSF57667">
    <property type="entry name" value="beta-beta-alpha zinc fingers"/>
    <property type="match status" value="2"/>
</dbReference>
<proteinExistence type="evidence at transcript level"/>
<protein>
    <submittedName>
        <fullName evidence="8">Putative transcriptional repressor ctcf</fullName>
    </submittedName>
</protein>
<dbReference type="InterPro" id="IPR013087">
    <property type="entry name" value="Znf_C2H2_type"/>
</dbReference>
<dbReference type="InterPro" id="IPR036236">
    <property type="entry name" value="Znf_C2H2_sf"/>
</dbReference>
<organism evidence="8">
    <name type="scientific">Rhodnius neglectus</name>
    <dbReference type="NCBI Taxonomy" id="72488"/>
    <lineage>
        <taxon>Eukaryota</taxon>
        <taxon>Metazoa</taxon>
        <taxon>Ecdysozoa</taxon>
        <taxon>Arthropoda</taxon>
        <taxon>Hexapoda</taxon>
        <taxon>Insecta</taxon>
        <taxon>Pterygota</taxon>
        <taxon>Neoptera</taxon>
        <taxon>Paraneoptera</taxon>
        <taxon>Hemiptera</taxon>
        <taxon>Heteroptera</taxon>
        <taxon>Panheteroptera</taxon>
        <taxon>Cimicomorpha</taxon>
        <taxon>Reduviidae</taxon>
        <taxon>Triatominae</taxon>
        <taxon>Rhodnius</taxon>
    </lineage>
</organism>
<feature type="domain" description="C2H2-type" evidence="7">
    <location>
        <begin position="126"/>
        <end position="154"/>
    </location>
</feature>
<keyword evidence="2" id="KW-0677">Repeat</keyword>
<evidence type="ECO:0000256" key="1">
    <source>
        <dbReference type="ARBA" id="ARBA00022723"/>
    </source>
</evidence>
<reference evidence="8" key="1">
    <citation type="journal article" date="2016" name="PLoS Negl. Trop. Dis.">
        <title>A Deep Insight into the Sialome of Rhodnius neglectus, a Vector of Chagas Disease.</title>
        <authorList>
            <person name="Santiago P.B."/>
            <person name="Assumpcao T.C."/>
            <person name="Araujo C.N."/>
            <person name="Bastos I.M."/>
            <person name="Neves D."/>
            <person name="Silva I.G."/>
            <person name="Charneau S."/>
            <person name="Queiroz R.M."/>
            <person name="Raiol T."/>
            <person name="Oliveira J.V."/>
            <person name="Sousa M.V."/>
            <person name="Calvo E."/>
            <person name="Ribeiro J.M."/>
            <person name="Santana J.M."/>
        </authorList>
    </citation>
    <scope>NUCLEOTIDE SEQUENCE</scope>
    <source>
        <tissue evidence="8">Salivary glands</tissue>
    </source>
</reference>
<dbReference type="AlphaFoldDB" id="A0A0P4VME0"/>
<evidence type="ECO:0000256" key="2">
    <source>
        <dbReference type="ARBA" id="ARBA00022737"/>
    </source>
</evidence>
<dbReference type="EMBL" id="GDKW01003756">
    <property type="protein sequence ID" value="JAI52839.1"/>
    <property type="molecule type" value="mRNA"/>
</dbReference>
<evidence type="ECO:0000256" key="5">
    <source>
        <dbReference type="PROSITE-ProRule" id="PRU00042"/>
    </source>
</evidence>
<evidence type="ECO:0000259" key="7">
    <source>
        <dbReference type="PROSITE" id="PS50157"/>
    </source>
</evidence>
<dbReference type="GO" id="GO:0008270">
    <property type="term" value="F:zinc ion binding"/>
    <property type="evidence" value="ECO:0007669"/>
    <property type="project" value="UniProtKB-KW"/>
</dbReference>
<feature type="region of interest" description="Disordered" evidence="6">
    <location>
        <begin position="1"/>
        <end position="23"/>
    </location>
</feature>
<feature type="compositionally biased region" description="Gly residues" evidence="6">
    <location>
        <begin position="1"/>
        <end position="10"/>
    </location>
</feature>
<keyword evidence="4" id="KW-0862">Zinc</keyword>
<dbReference type="SMART" id="SM00355">
    <property type="entry name" value="ZnF_C2H2"/>
    <property type="match status" value="4"/>
</dbReference>
<dbReference type="PANTHER" id="PTHR24379:SF121">
    <property type="entry name" value="C2H2-TYPE DOMAIN-CONTAINING PROTEIN"/>
    <property type="match status" value="1"/>
</dbReference>
<keyword evidence="3 5" id="KW-0863">Zinc-finger</keyword>
<evidence type="ECO:0000313" key="8">
    <source>
        <dbReference type="EMBL" id="JAI52839.1"/>
    </source>
</evidence>
<dbReference type="PANTHER" id="PTHR24379">
    <property type="entry name" value="KRAB AND ZINC FINGER DOMAIN-CONTAINING"/>
    <property type="match status" value="1"/>
</dbReference>
<evidence type="ECO:0000256" key="4">
    <source>
        <dbReference type="ARBA" id="ARBA00022833"/>
    </source>
</evidence>
<dbReference type="PROSITE" id="PS50157">
    <property type="entry name" value="ZINC_FINGER_C2H2_2"/>
    <property type="match status" value="2"/>
</dbReference>
<evidence type="ECO:0000256" key="6">
    <source>
        <dbReference type="SAM" id="MobiDB-lite"/>
    </source>
</evidence>
<accession>A0A0P4VME0</accession>
<feature type="domain" description="C2H2-type" evidence="7">
    <location>
        <begin position="209"/>
        <end position="236"/>
    </location>
</feature>
<name>A0A0P4VME0_9HEMI</name>